<dbReference type="EMBL" id="CAFABA010000209">
    <property type="protein sequence ID" value="CAB4836645.1"/>
    <property type="molecule type" value="Genomic_DNA"/>
</dbReference>
<dbReference type="PANTHER" id="PTHR47572">
    <property type="entry name" value="LIPOPROTEIN-RELATED"/>
    <property type="match status" value="1"/>
</dbReference>
<proteinExistence type="predicted"/>
<dbReference type="Gene3D" id="2.120.10.30">
    <property type="entry name" value="TolB, C-terminal domain"/>
    <property type="match status" value="1"/>
</dbReference>
<dbReference type="Pfam" id="PF08450">
    <property type="entry name" value="SGL"/>
    <property type="match status" value="1"/>
</dbReference>
<accession>A0A6J7AUY1</accession>
<feature type="domain" description="SMP-30/Gluconolactonase/LRE-like region" evidence="2">
    <location>
        <begin position="13"/>
        <end position="262"/>
    </location>
</feature>
<name>A0A6J7AUY1_9ZZZZ</name>
<dbReference type="AlphaFoldDB" id="A0A6J7AUY1"/>
<organism evidence="3">
    <name type="scientific">freshwater metagenome</name>
    <dbReference type="NCBI Taxonomy" id="449393"/>
    <lineage>
        <taxon>unclassified sequences</taxon>
        <taxon>metagenomes</taxon>
        <taxon>ecological metagenomes</taxon>
    </lineage>
</organism>
<dbReference type="GO" id="GO:0016787">
    <property type="term" value="F:hydrolase activity"/>
    <property type="evidence" value="ECO:0007669"/>
    <property type="project" value="UniProtKB-KW"/>
</dbReference>
<evidence type="ECO:0000259" key="2">
    <source>
        <dbReference type="Pfam" id="PF08450"/>
    </source>
</evidence>
<dbReference type="PANTHER" id="PTHR47572:SF4">
    <property type="entry name" value="LACTONASE DRP35"/>
    <property type="match status" value="1"/>
</dbReference>
<dbReference type="InterPro" id="IPR051262">
    <property type="entry name" value="SMP-30/CGR1_Lactonase"/>
</dbReference>
<gene>
    <name evidence="3" type="ORF">UFOPK3139_03089</name>
</gene>
<dbReference type="InterPro" id="IPR011042">
    <property type="entry name" value="6-blade_b-propeller_TolB-like"/>
</dbReference>
<keyword evidence="1" id="KW-0378">Hydrolase</keyword>
<sequence length="291" mass="31064">MRNHRTILEGLWFGEGPRWHDDALYFSDMHGHRVVRTDLDGNATTVVELAHDEPSGLGWLPDGRLLVVAMETQRLHRLEADGTLVEHADLSGIARGDINDMIVSADGTAYVGDMGSKIHEPDSPRRPGQTIRVTPDGHVSCAADDLASPNGHIITADGCTLIVAESGGGRLTAFDIAADGTLDHRRLYAPLVPENPALSFAPPDGVCLDAAGAVWVADPIGARVFRVLPGGVVTDSHTFDDVIPVACVLGGADRRTLLVCVAASWKRETVREAPRARIDAFDVDIPGSGRP</sequence>
<dbReference type="InterPro" id="IPR013658">
    <property type="entry name" value="SGL"/>
</dbReference>
<evidence type="ECO:0000313" key="3">
    <source>
        <dbReference type="EMBL" id="CAB4836645.1"/>
    </source>
</evidence>
<protein>
    <submittedName>
        <fullName evidence="3">Unannotated protein</fullName>
    </submittedName>
</protein>
<evidence type="ECO:0000256" key="1">
    <source>
        <dbReference type="ARBA" id="ARBA00022801"/>
    </source>
</evidence>
<dbReference type="SUPFAM" id="SSF63829">
    <property type="entry name" value="Calcium-dependent phosphotriesterase"/>
    <property type="match status" value="1"/>
</dbReference>
<reference evidence="3" key="1">
    <citation type="submission" date="2020-05" db="EMBL/GenBank/DDBJ databases">
        <authorList>
            <person name="Chiriac C."/>
            <person name="Salcher M."/>
            <person name="Ghai R."/>
            <person name="Kavagutti S V."/>
        </authorList>
    </citation>
    <scope>NUCLEOTIDE SEQUENCE</scope>
</reference>